<dbReference type="CDD" id="cd07389">
    <property type="entry name" value="MPP_PhoD"/>
    <property type="match status" value="1"/>
</dbReference>
<evidence type="ECO:0000259" key="3">
    <source>
        <dbReference type="Pfam" id="PF16655"/>
    </source>
</evidence>
<dbReference type="InterPro" id="IPR018946">
    <property type="entry name" value="PhoD-like_MPP"/>
</dbReference>
<reference evidence="4" key="1">
    <citation type="submission" date="2020-02" db="EMBL/GenBank/DDBJ databases">
        <authorList>
            <person name="Meier V. D."/>
        </authorList>
    </citation>
    <scope>NUCLEOTIDE SEQUENCE</scope>
    <source>
        <strain evidence="4">AVDCRST_MAG02</strain>
    </source>
</reference>
<feature type="domain" description="PhoD-like phosphatase metallophosphatase" evidence="2">
    <location>
        <begin position="166"/>
        <end position="588"/>
    </location>
</feature>
<dbReference type="Gene3D" id="2.60.40.380">
    <property type="entry name" value="Purple acid phosphatase-like, N-terminal"/>
    <property type="match status" value="1"/>
</dbReference>
<dbReference type="Gene3D" id="3.60.21.70">
    <property type="entry name" value="PhoD-like phosphatase"/>
    <property type="match status" value="1"/>
</dbReference>
<dbReference type="InterPro" id="IPR032093">
    <property type="entry name" value="PhoD_N"/>
</dbReference>
<organism evidence="4">
    <name type="scientific">uncultured Rubrobacteraceae bacterium</name>
    <dbReference type="NCBI Taxonomy" id="349277"/>
    <lineage>
        <taxon>Bacteria</taxon>
        <taxon>Bacillati</taxon>
        <taxon>Actinomycetota</taxon>
        <taxon>Rubrobacteria</taxon>
        <taxon>Rubrobacterales</taxon>
        <taxon>Rubrobacteraceae</taxon>
        <taxon>environmental samples</taxon>
    </lineage>
</organism>
<dbReference type="EMBL" id="CADCVH010000042">
    <property type="protein sequence ID" value="CAA9453937.1"/>
    <property type="molecule type" value="Genomic_DNA"/>
</dbReference>
<accession>A0A6J4R0Z5</accession>
<evidence type="ECO:0000259" key="2">
    <source>
        <dbReference type="Pfam" id="PF09423"/>
    </source>
</evidence>
<sequence length="663" mass="73232">MNKNPLDEFHVDRLDFLKYSLATSVAVWAGTQVSGIDEAEAQDLFVGAALNPARFPQSVASGDPRPNGIVLWTRVASQAGGTLRVGYRVALDDGRSDAEAFANPVLSGVAETSAARDYTVKIQLQNAKLKPFRKYRYRFYFGGSFSRTGRFKTLPAPNADVGRLRFGYISCQDYTNGYYNALYHLAREEDLDFIVHLGDYTYETAPPPGESNSFQGGGPDERRFQFPDGGAEELTLSDYRFGYKKYKSDRNLQAVHEKCAMIIIWDDHEFANDAHQTFAPDQGGNQDGNKKNPRRREVASRAWAEFNPVGVYFNAANDPLNEIVIYRSFAFGNLMELVMTDQRLYRDPPPNGNQTQNRYLTPGTGTQGEEAPDRTLLGDGTPGADGLRRPPQVDYFLQKITRSPRRWKIWGNEVTFMQMKVANTDAESATVDPITSLEELFPGIGDSPAAGSVDNPEGVYVTLDQWDGFQAERRRITREIRDNRVFPGGTENFVTITGDIHSYIAGYIKEVYDDRTCAGENRPVGVELVCPSVTSSNLSELATFGFGAAPAPDAGQFGAQIVANNPHVKFFNSNEHGYNLMEVTRESIVCTMVAIRAPITQENPNANGIREPDPRQTTAEVLKRFRVPAGETLLIDETGPVPVPLPCDVPAPAPVPAPVPGQP</sequence>
<gene>
    <name evidence="4" type="ORF">AVDCRST_MAG02-1281</name>
</gene>
<dbReference type="AlphaFoldDB" id="A0A6J4R0Z5"/>
<protein>
    <recommendedName>
        <fullName evidence="5">Phosphodiesterase/alkaline phosphatase D</fullName>
    </recommendedName>
</protein>
<evidence type="ECO:0008006" key="5">
    <source>
        <dbReference type="Google" id="ProtNLM"/>
    </source>
</evidence>
<dbReference type="PANTHER" id="PTHR43606">
    <property type="entry name" value="PHOSPHATASE, PUTATIVE (AFU_ORTHOLOGUE AFUA_6G08710)-RELATED"/>
    <property type="match status" value="1"/>
</dbReference>
<evidence type="ECO:0000256" key="1">
    <source>
        <dbReference type="SAM" id="MobiDB-lite"/>
    </source>
</evidence>
<evidence type="ECO:0000313" key="4">
    <source>
        <dbReference type="EMBL" id="CAA9453937.1"/>
    </source>
</evidence>
<feature type="region of interest" description="Disordered" evidence="1">
    <location>
        <begin position="346"/>
        <end position="390"/>
    </location>
</feature>
<dbReference type="SUPFAM" id="SSF56300">
    <property type="entry name" value="Metallo-dependent phosphatases"/>
    <property type="match status" value="1"/>
</dbReference>
<dbReference type="InterPro" id="IPR052900">
    <property type="entry name" value="Phospholipid_Metab_Enz"/>
</dbReference>
<dbReference type="Pfam" id="PF16655">
    <property type="entry name" value="PhoD_N"/>
    <property type="match status" value="1"/>
</dbReference>
<proteinExistence type="predicted"/>
<feature type="domain" description="Phospholipase D N-terminal" evidence="3">
    <location>
        <begin position="58"/>
        <end position="153"/>
    </location>
</feature>
<feature type="region of interest" description="Disordered" evidence="1">
    <location>
        <begin position="275"/>
        <end position="296"/>
    </location>
</feature>
<dbReference type="InterPro" id="IPR038607">
    <property type="entry name" value="PhoD-like_sf"/>
</dbReference>
<name>A0A6J4R0Z5_9ACTN</name>
<dbReference type="PANTHER" id="PTHR43606:SF2">
    <property type="entry name" value="ALKALINE PHOSPHATASE FAMILY PROTEIN (AFU_ORTHOLOGUE AFUA_5G03860)"/>
    <property type="match status" value="1"/>
</dbReference>
<dbReference type="InterPro" id="IPR029052">
    <property type="entry name" value="Metallo-depent_PP-like"/>
</dbReference>
<dbReference type="Pfam" id="PF09423">
    <property type="entry name" value="PhoD"/>
    <property type="match status" value="1"/>
</dbReference>